<proteinExistence type="predicted"/>
<reference evidence="1" key="1">
    <citation type="submission" date="2018-08" db="EMBL/GenBank/DDBJ databases">
        <title>Draft genome sequence of azole-resistant Aspergillus thermomutatus (Neosartorya pseudofischeri) strain HMR AF 39, isolated from a human nasal aspirate.</title>
        <authorList>
            <person name="Parent-Michaud M."/>
            <person name="Dufresne P.J."/>
            <person name="Fournier E."/>
            <person name="Martineau C."/>
            <person name="Moreira S."/>
            <person name="Perkins V."/>
            <person name="De Repentigny L."/>
            <person name="Dufresne S.F."/>
        </authorList>
    </citation>
    <scope>NUCLEOTIDE SEQUENCE [LARGE SCALE GENOMIC DNA]</scope>
    <source>
        <strain evidence="1">HMR AF 39</strain>
    </source>
</reference>
<gene>
    <name evidence="1" type="ORF">CDV56_102689</name>
</gene>
<dbReference type="RefSeq" id="XP_026617470.1">
    <property type="nucleotide sequence ID" value="XM_026756308.1"/>
</dbReference>
<dbReference type="Proteomes" id="UP000215305">
    <property type="component" value="Unassembled WGS sequence"/>
</dbReference>
<sequence length="198" mass="21769">MLMFTELDSFINIIEYERPLPAQKEVRIKGSLRLDVGILTFEYHCTQLTQNSNEKVDMADFPIGTNGTLEVDSVSCTLYGEKGALDPCSLFLEQIELSAIVTRSGSTRTSRPDCLCVIMVSEEAHPSPNCEDSITLFRSACCDISAAGLPPRSKLRPALRLALTCGAHDMSCILGIIGQSDPSPGFCQIPMDYYYTIE</sequence>
<name>A0A397HMN6_ASPTH</name>
<keyword evidence="2" id="KW-1185">Reference proteome</keyword>
<dbReference type="GeneID" id="38124663"/>
<evidence type="ECO:0000313" key="2">
    <source>
        <dbReference type="Proteomes" id="UP000215305"/>
    </source>
</evidence>
<dbReference type="EMBL" id="NKHU02000023">
    <property type="protein sequence ID" value="RHZ64421.1"/>
    <property type="molecule type" value="Genomic_DNA"/>
</dbReference>
<dbReference type="VEuPathDB" id="FungiDB:CDV56_102689"/>
<dbReference type="AlphaFoldDB" id="A0A397HMN6"/>
<protein>
    <submittedName>
        <fullName evidence="1">Uncharacterized protein</fullName>
    </submittedName>
</protein>
<organism evidence="1 2">
    <name type="scientific">Aspergillus thermomutatus</name>
    <name type="common">Neosartorya pseudofischeri</name>
    <dbReference type="NCBI Taxonomy" id="41047"/>
    <lineage>
        <taxon>Eukaryota</taxon>
        <taxon>Fungi</taxon>
        <taxon>Dikarya</taxon>
        <taxon>Ascomycota</taxon>
        <taxon>Pezizomycotina</taxon>
        <taxon>Eurotiomycetes</taxon>
        <taxon>Eurotiomycetidae</taxon>
        <taxon>Eurotiales</taxon>
        <taxon>Aspergillaceae</taxon>
        <taxon>Aspergillus</taxon>
        <taxon>Aspergillus subgen. Fumigati</taxon>
    </lineage>
</organism>
<comment type="caution">
    <text evidence="1">The sequence shown here is derived from an EMBL/GenBank/DDBJ whole genome shotgun (WGS) entry which is preliminary data.</text>
</comment>
<accession>A0A397HMN6</accession>
<evidence type="ECO:0000313" key="1">
    <source>
        <dbReference type="EMBL" id="RHZ64421.1"/>
    </source>
</evidence>